<keyword evidence="2" id="KW-0479">Metal-binding</keyword>
<dbReference type="InterPro" id="IPR013087">
    <property type="entry name" value="Znf_C2H2_type"/>
</dbReference>
<evidence type="ECO:0000256" key="6">
    <source>
        <dbReference type="ARBA" id="ARBA00023242"/>
    </source>
</evidence>
<keyword evidence="3" id="KW-0677">Repeat</keyword>
<keyword evidence="6" id="KW-0539">Nucleus</keyword>
<evidence type="ECO:0000259" key="9">
    <source>
        <dbReference type="PROSITE" id="PS50157"/>
    </source>
</evidence>
<organism evidence="10 11">
    <name type="scientific">Mycena sanguinolenta</name>
    <dbReference type="NCBI Taxonomy" id="230812"/>
    <lineage>
        <taxon>Eukaryota</taxon>
        <taxon>Fungi</taxon>
        <taxon>Dikarya</taxon>
        <taxon>Basidiomycota</taxon>
        <taxon>Agaricomycotina</taxon>
        <taxon>Agaricomycetes</taxon>
        <taxon>Agaricomycetidae</taxon>
        <taxon>Agaricales</taxon>
        <taxon>Marasmiineae</taxon>
        <taxon>Mycenaceae</taxon>
        <taxon>Mycena</taxon>
    </lineage>
</organism>
<evidence type="ECO:0000256" key="7">
    <source>
        <dbReference type="PROSITE-ProRule" id="PRU00042"/>
    </source>
</evidence>
<dbReference type="AlphaFoldDB" id="A0A8H7CC27"/>
<evidence type="ECO:0000256" key="2">
    <source>
        <dbReference type="ARBA" id="ARBA00022723"/>
    </source>
</evidence>
<dbReference type="FunFam" id="3.30.160.60:FF:002343">
    <property type="entry name" value="Zinc finger protein 33A"/>
    <property type="match status" value="1"/>
</dbReference>
<evidence type="ECO:0000256" key="1">
    <source>
        <dbReference type="ARBA" id="ARBA00004123"/>
    </source>
</evidence>
<feature type="compositionally biased region" description="Low complexity" evidence="8">
    <location>
        <begin position="82"/>
        <end position="97"/>
    </location>
</feature>
<dbReference type="PANTHER" id="PTHR40626">
    <property type="entry name" value="MIP31509P"/>
    <property type="match status" value="1"/>
</dbReference>
<accession>A0A8H7CC27</accession>
<proteinExistence type="predicted"/>
<dbReference type="SUPFAM" id="SSF57667">
    <property type="entry name" value="beta-beta-alpha zinc fingers"/>
    <property type="match status" value="1"/>
</dbReference>
<feature type="compositionally biased region" description="Basic and acidic residues" evidence="8">
    <location>
        <begin position="101"/>
        <end position="111"/>
    </location>
</feature>
<dbReference type="PROSITE" id="PS50157">
    <property type="entry name" value="ZINC_FINGER_C2H2_2"/>
    <property type="match status" value="2"/>
</dbReference>
<keyword evidence="5" id="KW-0862">Zinc</keyword>
<sequence length="204" mass="22798">MFQCRGLGECRMVFSRSERLVKHIRKHTGERPFTCYCSKQFSRLDNLRQHAQTVHADKAAMNEGLMRELTNLHANMTGNAAATAATTPTTTTAPAATKGKKGSEVLSERRPPRQPQQHPRRRTVVLSRPKSTQRWEGSPFVEEPPTNGSPFSPPSTHTHTAVGGETPFEVLDHNSSAVLHRHTPLLHQHPRAESPLTPPLWKLL</sequence>
<gene>
    <name evidence="10" type="ORF">MSAN_02449300</name>
</gene>
<comment type="subcellular location">
    <subcellularLocation>
        <location evidence="1">Nucleus</location>
    </subcellularLocation>
</comment>
<dbReference type="GO" id="GO:0000981">
    <property type="term" value="F:DNA-binding transcription factor activity, RNA polymerase II-specific"/>
    <property type="evidence" value="ECO:0007669"/>
    <property type="project" value="InterPro"/>
</dbReference>
<evidence type="ECO:0000256" key="4">
    <source>
        <dbReference type="ARBA" id="ARBA00022771"/>
    </source>
</evidence>
<dbReference type="PANTHER" id="PTHR40626:SF32">
    <property type="entry name" value="ZINC FINGER PROTEIN RST2"/>
    <property type="match status" value="1"/>
</dbReference>
<dbReference type="Proteomes" id="UP000623467">
    <property type="component" value="Unassembled WGS sequence"/>
</dbReference>
<dbReference type="GO" id="GO:0005634">
    <property type="term" value="C:nucleus"/>
    <property type="evidence" value="ECO:0007669"/>
    <property type="project" value="UniProtKB-SubCell"/>
</dbReference>
<feature type="region of interest" description="Disordered" evidence="8">
    <location>
        <begin position="82"/>
        <end position="163"/>
    </location>
</feature>
<dbReference type="GO" id="GO:0000978">
    <property type="term" value="F:RNA polymerase II cis-regulatory region sequence-specific DNA binding"/>
    <property type="evidence" value="ECO:0007669"/>
    <property type="project" value="InterPro"/>
</dbReference>
<evidence type="ECO:0000256" key="5">
    <source>
        <dbReference type="ARBA" id="ARBA00022833"/>
    </source>
</evidence>
<keyword evidence="4 7" id="KW-0863">Zinc-finger</keyword>
<dbReference type="Gene3D" id="3.30.160.60">
    <property type="entry name" value="Classic Zinc Finger"/>
    <property type="match status" value="2"/>
</dbReference>
<dbReference type="InterPro" id="IPR051059">
    <property type="entry name" value="VerF-like"/>
</dbReference>
<dbReference type="GO" id="GO:0000785">
    <property type="term" value="C:chromatin"/>
    <property type="evidence" value="ECO:0007669"/>
    <property type="project" value="TreeGrafter"/>
</dbReference>
<protein>
    <submittedName>
        <fullName evidence="10">Transcription factor</fullName>
    </submittedName>
</protein>
<evidence type="ECO:0000256" key="8">
    <source>
        <dbReference type="SAM" id="MobiDB-lite"/>
    </source>
</evidence>
<feature type="domain" description="C2H2-type" evidence="9">
    <location>
        <begin position="2"/>
        <end position="32"/>
    </location>
</feature>
<dbReference type="OrthoDB" id="10018191at2759"/>
<evidence type="ECO:0000313" key="10">
    <source>
        <dbReference type="EMBL" id="KAF7330687.1"/>
    </source>
</evidence>
<comment type="caution">
    <text evidence="10">The sequence shown here is derived from an EMBL/GenBank/DDBJ whole genome shotgun (WGS) entry which is preliminary data.</text>
</comment>
<reference evidence="10" key="1">
    <citation type="submission" date="2020-05" db="EMBL/GenBank/DDBJ databases">
        <title>Mycena genomes resolve the evolution of fungal bioluminescence.</title>
        <authorList>
            <person name="Tsai I.J."/>
        </authorList>
    </citation>
    <scope>NUCLEOTIDE SEQUENCE</scope>
    <source>
        <strain evidence="10">160909Yilan</strain>
    </source>
</reference>
<dbReference type="EMBL" id="JACAZH010000065">
    <property type="protein sequence ID" value="KAF7330687.1"/>
    <property type="molecule type" value="Genomic_DNA"/>
</dbReference>
<evidence type="ECO:0000313" key="11">
    <source>
        <dbReference type="Proteomes" id="UP000623467"/>
    </source>
</evidence>
<dbReference type="InterPro" id="IPR036236">
    <property type="entry name" value="Znf_C2H2_sf"/>
</dbReference>
<dbReference type="GO" id="GO:0008270">
    <property type="term" value="F:zinc ion binding"/>
    <property type="evidence" value="ECO:0007669"/>
    <property type="project" value="UniProtKB-KW"/>
</dbReference>
<name>A0A8H7CC27_9AGAR</name>
<feature type="compositionally biased region" description="Polar residues" evidence="8">
    <location>
        <begin position="146"/>
        <end position="159"/>
    </location>
</feature>
<feature type="region of interest" description="Disordered" evidence="8">
    <location>
        <begin position="184"/>
        <end position="204"/>
    </location>
</feature>
<feature type="domain" description="C2H2-type" evidence="9">
    <location>
        <begin position="33"/>
        <end position="60"/>
    </location>
</feature>
<evidence type="ECO:0000256" key="3">
    <source>
        <dbReference type="ARBA" id="ARBA00022737"/>
    </source>
</evidence>
<keyword evidence="11" id="KW-1185">Reference proteome</keyword>
<dbReference type="Pfam" id="PF00096">
    <property type="entry name" value="zf-C2H2"/>
    <property type="match status" value="1"/>
</dbReference>